<evidence type="ECO:0000256" key="1">
    <source>
        <dbReference type="ARBA" id="ARBA00004651"/>
    </source>
</evidence>
<evidence type="ECO:0000256" key="5">
    <source>
        <dbReference type="ARBA" id="ARBA00023136"/>
    </source>
</evidence>
<evidence type="ECO:0000256" key="4">
    <source>
        <dbReference type="ARBA" id="ARBA00022989"/>
    </source>
</evidence>
<name>A0A660CJI2_9PSEU</name>
<feature type="region of interest" description="Disordered" evidence="7">
    <location>
        <begin position="285"/>
        <end position="306"/>
    </location>
</feature>
<evidence type="ECO:0000313" key="11">
    <source>
        <dbReference type="Proteomes" id="UP000317303"/>
    </source>
</evidence>
<feature type="transmembrane region" description="Helical" evidence="8">
    <location>
        <begin position="154"/>
        <end position="176"/>
    </location>
</feature>
<dbReference type="GO" id="GO:0005886">
    <property type="term" value="C:plasma membrane"/>
    <property type="evidence" value="ECO:0007669"/>
    <property type="project" value="UniProtKB-SubCell"/>
</dbReference>
<keyword evidence="5 8" id="KW-0472">Membrane</keyword>
<evidence type="ECO:0000256" key="8">
    <source>
        <dbReference type="SAM" id="Phobius"/>
    </source>
</evidence>
<evidence type="ECO:0000313" key="10">
    <source>
        <dbReference type="EMBL" id="TWH21291.1"/>
    </source>
</evidence>
<evidence type="ECO:0000259" key="9">
    <source>
        <dbReference type="Pfam" id="PF13515"/>
    </source>
</evidence>
<feature type="transmembrane region" description="Helical" evidence="8">
    <location>
        <begin position="398"/>
        <end position="418"/>
    </location>
</feature>
<feature type="domain" description="Integral membrane bound transporter" evidence="9">
    <location>
        <begin position="360"/>
        <end position="489"/>
    </location>
</feature>
<reference evidence="10 11" key="1">
    <citation type="submission" date="2019-07" db="EMBL/GenBank/DDBJ databases">
        <title>R&amp;d 2014.</title>
        <authorList>
            <person name="Klenk H.-P."/>
        </authorList>
    </citation>
    <scope>NUCLEOTIDE SEQUENCE [LARGE SCALE GENOMIC DNA]</scope>
    <source>
        <strain evidence="10 11">DSM 43194</strain>
    </source>
</reference>
<dbReference type="AlphaFoldDB" id="A0A660CJI2"/>
<protein>
    <submittedName>
        <fullName evidence="10">Putative membrane protein YccC</fullName>
    </submittedName>
</protein>
<dbReference type="Proteomes" id="UP000317303">
    <property type="component" value="Unassembled WGS sequence"/>
</dbReference>
<keyword evidence="3 8" id="KW-0812">Transmembrane</keyword>
<evidence type="ECO:0000256" key="6">
    <source>
        <dbReference type="ARBA" id="ARBA00043993"/>
    </source>
</evidence>
<sequence length="659" mass="69137">MGQDGGVSPPRADLPAPRWLVHLLRTDPAPVPWSRVLRAVVGFTAPIAIGYLAGEPAIGALVSAGVLPTVMGDGSGPYAYRAKRLGITVCAAVFGFALGLVTGTDPWLSHPTVVLVAAVSALVSTGGNNASFAALQLFVFVTLGTGQAEAGTDVAVAVACVVTGGLWGLLLALSGWTVHATSPERQAVAQVYIELAAMHSAQDEATSLAARQQLTTAMNTAYDRLLTARSWLSGRDATYRTLLNLLSATTPAVEASVAMVNAGERAPRDVIAHFTDLAAAVLADAPLPAPPRGGDGGRDDPADPADSTTAALYHALTKINTEEERSRRDRVPWLQKVRDWVESLASGPLTWIAAARLTLCVAIAELVRLTVPLDNPYWLTLTVGLVLKPDFGSVFGRAVLRGVGTVVGVGIGAAILGLGAHGHGPVLIALVAVLAAGLVIGKVRNYGILSAFVTPLIILQMDLTIGGDWGVVLARLTDTVAGCAIVLVFGYLLWPGSRRPRVGGRLADVADTVARYVEVSLGPDADRMERSRCRRQAYRGLADLRTAFQQLVVEPSPAGRQAAAWWPAIVALEQVTDAVTAAVVGLSHGADRPAASDVRLVTAALAELASAVRDQRDPVDVDLPDTEQLAGVADQLDTAFDAVRGPDFTRSKFTFRRRR</sequence>
<proteinExistence type="inferred from homology"/>
<comment type="caution">
    <text evidence="10">The sequence shown here is derived from an EMBL/GenBank/DDBJ whole genome shotgun (WGS) entry which is preliminary data.</text>
</comment>
<feature type="transmembrane region" description="Helical" evidence="8">
    <location>
        <begin position="448"/>
        <end position="466"/>
    </location>
</feature>
<evidence type="ECO:0000256" key="2">
    <source>
        <dbReference type="ARBA" id="ARBA00022475"/>
    </source>
</evidence>
<comment type="similarity">
    <text evidence="6">Belongs to the YccS/YhfK family.</text>
</comment>
<feature type="transmembrane region" description="Helical" evidence="8">
    <location>
        <begin position="85"/>
        <end position="101"/>
    </location>
</feature>
<dbReference type="PANTHER" id="PTHR30509">
    <property type="entry name" value="P-HYDROXYBENZOIC ACID EFFLUX PUMP SUBUNIT-RELATED"/>
    <property type="match status" value="1"/>
</dbReference>
<accession>A0A660CJI2</accession>
<evidence type="ECO:0000256" key="7">
    <source>
        <dbReference type="SAM" id="MobiDB-lite"/>
    </source>
</evidence>
<dbReference type="InterPro" id="IPR049453">
    <property type="entry name" value="Memb_transporter_dom"/>
</dbReference>
<keyword evidence="2" id="KW-1003">Cell membrane</keyword>
<keyword evidence="4 8" id="KW-1133">Transmembrane helix</keyword>
<dbReference type="PANTHER" id="PTHR30509:SF9">
    <property type="entry name" value="MULTIDRUG RESISTANCE PROTEIN MDTO"/>
    <property type="match status" value="1"/>
</dbReference>
<organism evidence="10 11">
    <name type="scientific">Prauserella rugosa</name>
    <dbReference type="NCBI Taxonomy" id="43354"/>
    <lineage>
        <taxon>Bacteria</taxon>
        <taxon>Bacillati</taxon>
        <taxon>Actinomycetota</taxon>
        <taxon>Actinomycetes</taxon>
        <taxon>Pseudonocardiales</taxon>
        <taxon>Pseudonocardiaceae</taxon>
        <taxon>Prauserella</taxon>
    </lineage>
</organism>
<dbReference type="EMBL" id="VLJV01000001">
    <property type="protein sequence ID" value="TWH21291.1"/>
    <property type="molecule type" value="Genomic_DNA"/>
</dbReference>
<evidence type="ECO:0000256" key="3">
    <source>
        <dbReference type="ARBA" id="ARBA00022692"/>
    </source>
</evidence>
<dbReference type="Pfam" id="PF13515">
    <property type="entry name" value="FUSC_2"/>
    <property type="match status" value="1"/>
</dbReference>
<keyword evidence="11" id="KW-1185">Reference proteome</keyword>
<feature type="transmembrane region" description="Helical" evidence="8">
    <location>
        <begin position="424"/>
        <end position="441"/>
    </location>
</feature>
<feature type="transmembrane region" description="Helical" evidence="8">
    <location>
        <begin position="472"/>
        <end position="494"/>
    </location>
</feature>
<comment type="subcellular location">
    <subcellularLocation>
        <location evidence="1">Cell membrane</location>
        <topology evidence="1">Multi-pass membrane protein</topology>
    </subcellularLocation>
</comment>
<gene>
    <name evidence="10" type="ORF">JD82_03150</name>
</gene>